<feature type="domain" description="Major facilitator superfamily (MFS) profile" evidence="7">
    <location>
        <begin position="15"/>
        <end position="424"/>
    </location>
</feature>
<evidence type="ECO:0000259" key="7">
    <source>
        <dbReference type="PROSITE" id="PS50850"/>
    </source>
</evidence>
<keyword evidence="2" id="KW-0813">Transport</keyword>
<dbReference type="GO" id="GO:0005886">
    <property type="term" value="C:plasma membrane"/>
    <property type="evidence" value="ECO:0007669"/>
    <property type="project" value="UniProtKB-SubCell"/>
</dbReference>
<feature type="transmembrane region" description="Helical" evidence="6">
    <location>
        <begin position="53"/>
        <end position="69"/>
    </location>
</feature>
<dbReference type="PANTHER" id="PTHR12778">
    <property type="entry name" value="SOLUTE CARRIER FAMILY 33 ACETYL-COA TRANSPORTER -RELATED"/>
    <property type="match status" value="1"/>
</dbReference>
<feature type="transmembrane region" description="Helical" evidence="6">
    <location>
        <begin position="282"/>
        <end position="302"/>
    </location>
</feature>
<evidence type="ECO:0000313" key="8">
    <source>
        <dbReference type="EMBL" id="MBE9214344.1"/>
    </source>
</evidence>
<dbReference type="InterPro" id="IPR011701">
    <property type="entry name" value="MFS"/>
</dbReference>
<feature type="transmembrane region" description="Helical" evidence="6">
    <location>
        <begin position="372"/>
        <end position="393"/>
    </location>
</feature>
<feature type="transmembrane region" description="Helical" evidence="6">
    <location>
        <begin position="346"/>
        <end position="363"/>
    </location>
</feature>
<evidence type="ECO:0000256" key="2">
    <source>
        <dbReference type="ARBA" id="ARBA00022448"/>
    </source>
</evidence>
<organism evidence="8 9">
    <name type="scientific">Plectonema cf. radiosum LEGE 06105</name>
    <dbReference type="NCBI Taxonomy" id="945769"/>
    <lineage>
        <taxon>Bacteria</taxon>
        <taxon>Bacillati</taxon>
        <taxon>Cyanobacteriota</taxon>
        <taxon>Cyanophyceae</taxon>
        <taxon>Oscillatoriophycideae</taxon>
        <taxon>Oscillatoriales</taxon>
        <taxon>Microcoleaceae</taxon>
        <taxon>Plectonema</taxon>
    </lineage>
</organism>
<dbReference type="PANTHER" id="PTHR12778:SF10">
    <property type="entry name" value="MAJOR FACILITATOR SUPERFAMILY DOMAIN-CONTAINING PROTEIN 3"/>
    <property type="match status" value="1"/>
</dbReference>
<dbReference type="SUPFAM" id="SSF103473">
    <property type="entry name" value="MFS general substrate transporter"/>
    <property type="match status" value="1"/>
</dbReference>
<dbReference type="Gene3D" id="1.20.1250.20">
    <property type="entry name" value="MFS general substrate transporter like domains"/>
    <property type="match status" value="2"/>
</dbReference>
<feature type="transmembrane region" description="Helical" evidence="6">
    <location>
        <begin position="399"/>
        <end position="422"/>
    </location>
</feature>
<feature type="transmembrane region" description="Helical" evidence="6">
    <location>
        <begin position="180"/>
        <end position="204"/>
    </location>
</feature>
<feature type="transmembrane region" description="Helical" evidence="6">
    <location>
        <begin position="309"/>
        <end position="326"/>
    </location>
</feature>
<evidence type="ECO:0000256" key="5">
    <source>
        <dbReference type="ARBA" id="ARBA00023136"/>
    </source>
</evidence>
<feature type="transmembrane region" description="Helical" evidence="6">
    <location>
        <begin position="21"/>
        <end position="41"/>
    </location>
</feature>
<dbReference type="InterPro" id="IPR036259">
    <property type="entry name" value="MFS_trans_sf"/>
</dbReference>
<name>A0A8J7F8X7_9CYAN</name>
<evidence type="ECO:0000256" key="3">
    <source>
        <dbReference type="ARBA" id="ARBA00022692"/>
    </source>
</evidence>
<dbReference type="Pfam" id="PF07690">
    <property type="entry name" value="MFS_1"/>
    <property type="match status" value="1"/>
</dbReference>
<sequence>MTTQTEKPISKFISPWAYIPSLYFAEGMPYMIINAVSVVFYKNLGIDNAQITFWTSIINLPWVVKMFWGPAVDIYSTKRRWLLTMQFAMCICLGILALSFQLPTSSFFSLSLAILLVGAFISATYDIATDGFYMLALTEKKQAFFVGIRTLSYRLAIIFSTGFLVYLAGNLEKSTENIPLSWSITLGFASFIFAILFIFHLFILPQPESGRKTYTESTRNDIPFVTVIRSYFAQRNIIPILGFILLYRLGEAMLLKIATLFLLDERTAGGLGLTTSEYGLVYGTFGVISLISGGILGGLLIAKYGLKKCLLPMALALNLPDLFYVYMAYAKPPLKLVYPLVSLEQFGYGLGFTAFTVYLMYICKGEYKTSHFAISTGLMALGLMLPGAISGGIQESVGYPVFFVIVCLLTIPGMATIFFIPLDEEAN</sequence>
<dbReference type="EMBL" id="JADEWL010000057">
    <property type="protein sequence ID" value="MBE9214344.1"/>
    <property type="molecule type" value="Genomic_DNA"/>
</dbReference>
<reference evidence="8" key="1">
    <citation type="submission" date="2020-10" db="EMBL/GenBank/DDBJ databases">
        <authorList>
            <person name="Castelo-Branco R."/>
            <person name="Eusebio N."/>
            <person name="Adriana R."/>
            <person name="Vieira A."/>
            <person name="Brugerolle De Fraissinette N."/>
            <person name="Rezende De Castro R."/>
            <person name="Schneider M.P."/>
            <person name="Vasconcelos V."/>
            <person name="Leao P.N."/>
        </authorList>
    </citation>
    <scope>NUCLEOTIDE SEQUENCE</scope>
    <source>
        <strain evidence="8">LEGE 06105</strain>
    </source>
</reference>
<dbReference type="RefSeq" id="WP_193922036.1">
    <property type="nucleotide sequence ID" value="NZ_JADEWL010000057.1"/>
</dbReference>
<dbReference type="PROSITE" id="PS50850">
    <property type="entry name" value="MFS"/>
    <property type="match status" value="1"/>
</dbReference>
<dbReference type="InterPro" id="IPR020846">
    <property type="entry name" value="MFS_dom"/>
</dbReference>
<evidence type="ECO:0000256" key="6">
    <source>
        <dbReference type="SAM" id="Phobius"/>
    </source>
</evidence>
<feature type="transmembrane region" description="Helical" evidence="6">
    <location>
        <begin position="106"/>
        <end position="125"/>
    </location>
</feature>
<feature type="transmembrane region" description="Helical" evidence="6">
    <location>
        <begin position="237"/>
        <end position="262"/>
    </location>
</feature>
<dbReference type="GO" id="GO:0022857">
    <property type="term" value="F:transmembrane transporter activity"/>
    <property type="evidence" value="ECO:0007669"/>
    <property type="project" value="InterPro"/>
</dbReference>
<keyword evidence="5 6" id="KW-0472">Membrane</keyword>
<comment type="subcellular location">
    <subcellularLocation>
        <location evidence="1">Cell membrane</location>
        <topology evidence="1">Multi-pass membrane protein</topology>
    </subcellularLocation>
</comment>
<protein>
    <submittedName>
        <fullName evidence="8">MFS transporter</fullName>
    </submittedName>
</protein>
<feature type="transmembrane region" description="Helical" evidence="6">
    <location>
        <begin position="146"/>
        <end position="168"/>
    </location>
</feature>
<keyword evidence="3 6" id="KW-0812">Transmembrane</keyword>
<keyword evidence="9" id="KW-1185">Reference proteome</keyword>
<dbReference type="AlphaFoldDB" id="A0A8J7F8X7"/>
<keyword evidence="4 6" id="KW-1133">Transmembrane helix</keyword>
<dbReference type="Proteomes" id="UP000620559">
    <property type="component" value="Unassembled WGS sequence"/>
</dbReference>
<evidence type="ECO:0000313" key="9">
    <source>
        <dbReference type="Proteomes" id="UP000620559"/>
    </source>
</evidence>
<comment type="caution">
    <text evidence="8">The sequence shown here is derived from an EMBL/GenBank/DDBJ whole genome shotgun (WGS) entry which is preliminary data.</text>
</comment>
<gene>
    <name evidence="8" type="ORF">IQ247_16990</name>
</gene>
<evidence type="ECO:0000256" key="1">
    <source>
        <dbReference type="ARBA" id="ARBA00004651"/>
    </source>
</evidence>
<proteinExistence type="predicted"/>
<feature type="transmembrane region" description="Helical" evidence="6">
    <location>
        <begin position="81"/>
        <end position="100"/>
    </location>
</feature>
<dbReference type="InterPro" id="IPR004752">
    <property type="entry name" value="AmpG_permease/AT-1"/>
</dbReference>
<accession>A0A8J7F8X7</accession>
<evidence type="ECO:0000256" key="4">
    <source>
        <dbReference type="ARBA" id="ARBA00022989"/>
    </source>
</evidence>